<dbReference type="EMBL" id="QOIN01000024">
    <property type="protein sequence ID" value="RCG28783.1"/>
    <property type="molecule type" value="Genomic_DNA"/>
</dbReference>
<accession>A0A367FEI3</accession>
<name>A0A367FEI3_9ACTN</name>
<keyword evidence="2" id="KW-1185">Reference proteome</keyword>
<reference evidence="1 2" key="1">
    <citation type="submission" date="2018-06" db="EMBL/GenBank/DDBJ databases">
        <title>Streptomyces reniochalinae sp. nov. and Streptomyces diacarnus sp. nov. from marine sponges.</title>
        <authorList>
            <person name="Li L."/>
        </authorList>
    </citation>
    <scope>NUCLEOTIDE SEQUENCE [LARGE SCALE GENOMIC DNA]</scope>
    <source>
        <strain evidence="1 2">LHW51701</strain>
    </source>
</reference>
<dbReference type="AlphaFoldDB" id="A0A367FEI3"/>
<sequence>MRHGAQLLYACRNATVRPNPGYSPQGVRRVLFVIDSRSIGADLSFAPPADEMAVMEGKTRRTWCSARRSRPRGCAGRRIKEYQQELRRPYHCVLLTPPNAGSRTS</sequence>
<evidence type="ECO:0000313" key="1">
    <source>
        <dbReference type="EMBL" id="RCG28783.1"/>
    </source>
</evidence>
<protein>
    <submittedName>
        <fullName evidence="1">Uncharacterized protein</fullName>
    </submittedName>
</protein>
<organism evidence="1 2">
    <name type="scientific">Streptomyces diacarni</name>
    <dbReference type="NCBI Taxonomy" id="2800381"/>
    <lineage>
        <taxon>Bacteria</taxon>
        <taxon>Bacillati</taxon>
        <taxon>Actinomycetota</taxon>
        <taxon>Actinomycetes</taxon>
        <taxon>Kitasatosporales</taxon>
        <taxon>Streptomycetaceae</taxon>
        <taxon>Streptomyces</taxon>
    </lineage>
</organism>
<dbReference type="Proteomes" id="UP000252914">
    <property type="component" value="Unassembled WGS sequence"/>
</dbReference>
<comment type="caution">
    <text evidence="1">The sequence shown here is derived from an EMBL/GenBank/DDBJ whole genome shotgun (WGS) entry which is preliminary data.</text>
</comment>
<gene>
    <name evidence="1" type="ORF">DTL70_01405</name>
</gene>
<proteinExistence type="predicted"/>
<evidence type="ECO:0000313" key="2">
    <source>
        <dbReference type="Proteomes" id="UP000252914"/>
    </source>
</evidence>